<dbReference type="VEuPathDB" id="FungiDB:RhiirA1_500414"/>
<name>A0A2N0QZY7_9GLOM</name>
<gene>
    <name evidence="2" type="ORF">RhiirA1_500414</name>
</gene>
<evidence type="ECO:0000313" key="2">
    <source>
        <dbReference type="EMBL" id="PKC56619.1"/>
    </source>
</evidence>
<proteinExistence type="predicted"/>
<dbReference type="VEuPathDB" id="FungiDB:RhiirFUN_006373"/>
<dbReference type="VEuPathDB" id="FungiDB:FUN_001053"/>
<feature type="domain" description="DUF8211" evidence="1">
    <location>
        <begin position="223"/>
        <end position="308"/>
    </location>
</feature>
<dbReference type="EMBL" id="LLXH01002083">
    <property type="protein sequence ID" value="PKC56619.1"/>
    <property type="molecule type" value="Genomic_DNA"/>
</dbReference>
<evidence type="ECO:0000313" key="3">
    <source>
        <dbReference type="Proteomes" id="UP000232688"/>
    </source>
</evidence>
<dbReference type="Pfam" id="PF26638">
    <property type="entry name" value="DUF8211"/>
    <property type="match status" value="1"/>
</dbReference>
<dbReference type="Proteomes" id="UP000232688">
    <property type="component" value="Unassembled WGS sequence"/>
</dbReference>
<comment type="caution">
    <text evidence="2">The sequence shown here is derived from an EMBL/GenBank/DDBJ whole genome shotgun (WGS) entry which is preliminary data.</text>
</comment>
<organism evidence="2 3">
    <name type="scientific">Rhizophagus irregularis</name>
    <dbReference type="NCBI Taxonomy" id="588596"/>
    <lineage>
        <taxon>Eukaryota</taxon>
        <taxon>Fungi</taxon>
        <taxon>Fungi incertae sedis</taxon>
        <taxon>Mucoromycota</taxon>
        <taxon>Glomeromycotina</taxon>
        <taxon>Glomeromycetes</taxon>
        <taxon>Glomerales</taxon>
        <taxon>Glomeraceae</taxon>
        <taxon>Rhizophagus</taxon>
    </lineage>
</organism>
<dbReference type="InterPro" id="IPR058524">
    <property type="entry name" value="DUF8211"/>
</dbReference>
<reference evidence="2 3" key="2">
    <citation type="submission" date="2017-10" db="EMBL/GenBank/DDBJ databases">
        <title>Genome analyses suggest a sexual origin of heterokaryosis in a supposedly ancient asexual fungus.</title>
        <authorList>
            <person name="Corradi N."/>
            <person name="Sedzielewska K."/>
            <person name="Noel J."/>
            <person name="Charron P."/>
            <person name="Farinelli L."/>
            <person name="Marton T."/>
            <person name="Kruger M."/>
            <person name="Pelin A."/>
            <person name="Brachmann A."/>
            <person name="Corradi N."/>
        </authorList>
    </citation>
    <scope>NUCLEOTIDE SEQUENCE [LARGE SCALE GENOMIC DNA]</scope>
    <source>
        <strain evidence="2 3">A1</strain>
    </source>
</reference>
<evidence type="ECO:0000259" key="1">
    <source>
        <dbReference type="Pfam" id="PF26638"/>
    </source>
</evidence>
<protein>
    <recommendedName>
        <fullName evidence="1">DUF8211 domain-containing protein</fullName>
    </recommendedName>
</protein>
<reference evidence="2 3" key="1">
    <citation type="submission" date="2017-10" db="EMBL/GenBank/DDBJ databases">
        <title>Extensive intraspecific genome diversity in a model arbuscular mycorrhizal fungus.</title>
        <authorList>
            <person name="Chen E.C.H."/>
            <person name="Morin E."/>
            <person name="Baudet D."/>
            <person name="Noel J."/>
            <person name="Ndikumana S."/>
            <person name="Charron P."/>
            <person name="St-Onge C."/>
            <person name="Giorgi J."/>
            <person name="Grigoriev I.V."/>
            <person name="Roux C."/>
            <person name="Martin F.M."/>
            <person name="Corradi N."/>
        </authorList>
    </citation>
    <scope>NUCLEOTIDE SEQUENCE [LARGE SCALE GENOMIC DNA]</scope>
    <source>
        <strain evidence="2 3">A1</strain>
    </source>
</reference>
<dbReference type="AlphaFoldDB" id="A0A2N0QZY7"/>
<accession>A0A2N0QZY7</accession>
<sequence>MVFSINKTSVLGKFSFDVSFQKFHVTRPHRAGCNKIYEIRRSKSFFFELVDQPPSTNDIHLKIHTNDYHMNKTPIKYTSTCSIPNLKFQLSKMLEYFFSHQSVIPRTVQRKYFNFIRSKLLDRYYLIKSRGEKENSRNTHTKTFFNFSYKQYRFYFGIFTPCQHNITHELTPKHGTLCSVPAPYIMSFKRRGCILHQKFINLFQYKNGTDYPMDTQTNSKAIHATMLYNRWQNKKEKQIYSQRLGISYKSQYETTTFNAYSPPERRFLIPNDLLPYVTEDPIYVSKTQEKLKGRTHTPERKILAERLAEREENRRELSLRAQFWGTSSHSLEFRESMVSDLTYFQNHFHKQISKLTDRRQLLQTNLDNNKYVSKNTKRLEQLELEFDQFKIDYHSVIDTRAVHHRLKGDTSDDTKELEFRPNKRSDNMSLDNARQMGPVKKLRSDLLITEDAGVLGKVLGSDSCSPISIKDRIRHASGWLDV</sequence>